<organism evidence="6 7">
    <name type="scientific">Lactobacillus kalixensis DSM 16043</name>
    <dbReference type="NCBI Taxonomy" id="1423763"/>
    <lineage>
        <taxon>Bacteria</taxon>
        <taxon>Bacillati</taxon>
        <taxon>Bacillota</taxon>
        <taxon>Bacilli</taxon>
        <taxon>Lactobacillales</taxon>
        <taxon>Lactobacillaceae</taxon>
        <taxon>Lactobacillus</taxon>
    </lineage>
</organism>
<keyword evidence="3" id="KW-0804">Transcription</keyword>
<sequence>MAESKTDLIAQDIASKIKHGQFKSHEFLPSENQLTTLYGTSRETIRKALDQLNSLGLIQKIKGKGSLVLNLEKYSFPISGITSFSELNKSLGMKAQTKLLKLEKCDDLPQIFKDNFPEQDKQAGFYLRRLRLINGEPEVLDCDYLFNPPIDTLPREAAEHSIYEYFEKKLNLDISYATKTITVEKINHELQDILQLSNSTAVLVASRNFLNDTSLFQLTLSFHNPKKFRFVDFARRRKIKL</sequence>
<dbReference type="PROSITE" id="PS50949">
    <property type="entry name" value="HTH_GNTR"/>
    <property type="match status" value="1"/>
</dbReference>
<dbReference type="GO" id="GO:0003700">
    <property type="term" value="F:DNA-binding transcription factor activity"/>
    <property type="evidence" value="ECO:0007669"/>
    <property type="project" value="UniProtKB-UniRule"/>
</dbReference>
<proteinExistence type="predicted"/>
<dbReference type="SMART" id="SM00866">
    <property type="entry name" value="UTRA"/>
    <property type="match status" value="1"/>
</dbReference>
<evidence type="ECO:0000259" key="5">
    <source>
        <dbReference type="PROSITE" id="PS50949"/>
    </source>
</evidence>
<evidence type="ECO:0000256" key="2">
    <source>
        <dbReference type="ARBA" id="ARBA00023125"/>
    </source>
</evidence>
<dbReference type="EMBL" id="AZFM01000018">
    <property type="protein sequence ID" value="KRL89810.1"/>
    <property type="molecule type" value="Genomic_DNA"/>
</dbReference>
<evidence type="ECO:0000256" key="4">
    <source>
        <dbReference type="NCBIfam" id="TIGR02404"/>
    </source>
</evidence>
<evidence type="ECO:0000256" key="3">
    <source>
        <dbReference type="ARBA" id="ARBA00023163"/>
    </source>
</evidence>
<evidence type="ECO:0000313" key="7">
    <source>
        <dbReference type="Proteomes" id="UP000051036"/>
    </source>
</evidence>
<dbReference type="SUPFAM" id="SSF46785">
    <property type="entry name" value="Winged helix' DNA-binding domain"/>
    <property type="match status" value="1"/>
</dbReference>
<dbReference type="SMART" id="SM00345">
    <property type="entry name" value="HTH_GNTR"/>
    <property type="match status" value="1"/>
</dbReference>
<dbReference type="InterPro" id="IPR036390">
    <property type="entry name" value="WH_DNA-bd_sf"/>
</dbReference>
<dbReference type="OrthoDB" id="9816541at2"/>
<gene>
    <name evidence="6" type="ORF">FC46_GL000541</name>
</gene>
<dbReference type="InterPro" id="IPR000524">
    <property type="entry name" value="Tscrpt_reg_HTH_GntR"/>
</dbReference>
<dbReference type="InterPro" id="IPR050679">
    <property type="entry name" value="Bact_HTH_transcr_reg"/>
</dbReference>
<dbReference type="PATRIC" id="fig|1423763.3.peg.546"/>
<keyword evidence="2" id="KW-0238">DNA-binding</keyword>
<protein>
    <recommendedName>
        <fullName evidence="4">Trehalose operon repressor</fullName>
    </recommendedName>
</protein>
<dbReference type="NCBIfam" id="TIGR02404">
    <property type="entry name" value="trehalos_R_Bsub"/>
    <property type="match status" value="1"/>
</dbReference>
<dbReference type="CDD" id="cd07377">
    <property type="entry name" value="WHTH_GntR"/>
    <property type="match status" value="1"/>
</dbReference>
<accession>A0A0R1UGR5</accession>
<comment type="caution">
    <text evidence="6">The sequence shown here is derived from an EMBL/GenBank/DDBJ whole genome shotgun (WGS) entry which is preliminary data.</text>
</comment>
<dbReference type="Pfam" id="PF00392">
    <property type="entry name" value="GntR"/>
    <property type="match status" value="1"/>
</dbReference>
<dbReference type="InterPro" id="IPR036388">
    <property type="entry name" value="WH-like_DNA-bd_sf"/>
</dbReference>
<evidence type="ECO:0000256" key="1">
    <source>
        <dbReference type="ARBA" id="ARBA00023015"/>
    </source>
</evidence>
<dbReference type="PANTHER" id="PTHR44846">
    <property type="entry name" value="MANNOSYL-D-GLYCERATE TRANSPORT/METABOLISM SYSTEM REPRESSOR MNGR-RELATED"/>
    <property type="match status" value="1"/>
</dbReference>
<dbReference type="PANTHER" id="PTHR44846:SF12">
    <property type="entry name" value="HTH-TYPE TRANSCRIPTIONAL REGULATOR TRER"/>
    <property type="match status" value="1"/>
</dbReference>
<dbReference type="PRINTS" id="PR00035">
    <property type="entry name" value="HTHGNTR"/>
</dbReference>
<dbReference type="SUPFAM" id="SSF64288">
    <property type="entry name" value="Chorismate lyase-like"/>
    <property type="match status" value="1"/>
</dbReference>
<dbReference type="Proteomes" id="UP000051036">
    <property type="component" value="Unassembled WGS sequence"/>
</dbReference>
<dbReference type="STRING" id="1423763.FC46_GL000541"/>
<dbReference type="GO" id="GO:0045892">
    <property type="term" value="P:negative regulation of DNA-templated transcription"/>
    <property type="evidence" value="ECO:0007669"/>
    <property type="project" value="TreeGrafter"/>
</dbReference>
<dbReference type="RefSeq" id="WP_057798899.1">
    <property type="nucleotide sequence ID" value="NZ_AZFM01000018.1"/>
</dbReference>
<keyword evidence="1" id="KW-0805">Transcription regulation</keyword>
<dbReference type="Gene3D" id="1.10.10.10">
    <property type="entry name" value="Winged helix-like DNA-binding domain superfamily/Winged helix DNA-binding domain"/>
    <property type="match status" value="1"/>
</dbReference>
<reference evidence="6 7" key="1">
    <citation type="journal article" date="2015" name="Genome Announc.">
        <title>Expanding the biotechnology potential of lactobacilli through comparative genomics of 213 strains and associated genera.</title>
        <authorList>
            <person name="Sun Z."/>
            <person name="Harris H.M."/>
            <person name="McCann A."/>
            <person name="Guo C."/>
            <person name="Argimon S."/>
            <person name="Zhang W."/>
            <person name="Yang X."/>
            <person name="Jeffery I.B."/>
            <person name="Cooney J.C."/>
            <person name="Kagawa T.F."/>
            <person name="Liu W."/>
            <person name="Song Y."/>
            <person name="Salvetti E."/>
            <person name="Wrobel A."/>
            <person name="Rasinkangas P."/>
            <person name="Parkhill J."/>
            <person name="Rea M.C."/>
            <person name="O'Sullivan O."/>
            <person name="Ritari J."/>
            <person name="Douillard F.P."/>
            <person name="Paul Ross R."/>
            <person name="Yang R."/>
            <person name="Briner A.E."/>
            <person name="Felis G.E."/>
            <person name="de Vos W.M."/>
            <person name="Barrangou R."/>
            <person name="Klaenhammer T.R."/>
            <person name="Caufield P.W."/>
            <person name="Cui Y."/>
            <person name="Zhang H."/>
            <person name="O'Toole P.W."/>
        </authorList>
    </citation>
    <scope>NUCLEOTIDE SEQUENCE [LARGE SCALE GENOMIC DNA]</scope>
    <source>
        <strain evidence="6 7">DSM 16043</strain>
    </source>
</reference>
<dbReference type="InterPro" id="IPR012770">
    <property type="entry name" value="TreR"/>
</dbReference>
<evidence type="ECO:0000313" key="6">
    <source>
        <dbReference type="EMBL" id="KRL89810.1"/>
    </source>
</evidence>
<feature type="domain" description="HTH gntR-type" evidence="5">
    <location>
        <begin position="3"/>
        <end position="71"/>
    </location>
</feature>
<dbReference type="InterPro" id="IPR028978">
    <property type="entry name" value="Chorismate_lyase_/UTRA_dom_sf"/>
</dbReference>
<dbReference type="Gene3D" id="3.40.1410.10">
    <property type="entry name" value="Chorismate lyase-like"/>
    <property type="match status" value="1"/>
</dbReference>
<keyword evidence="7" id="KW-1185">Reference proteome</keyword>
<dbReference type="AlphaFoldDB" id="A0A0R1UGR5"/>
<dbReference type="InterPro" id="IPR011663">
    <property type="entry name" value="UTRA"/>
</dbReference>
<dbReference type="Pfam" id="PF07702">
    <property type="entry name" value="UTRA"/>
    <property type="match status" value="1"/>
</dbReference>
<dbReference type="GO" id="GO:0003677">
    <property type="term" value="F:DNA binding"/>
    <property type="evidence" value="ECO:0007669"/>
    <property type="project" value="UniProtKB-UniRule"/>
</dbReference>
<name>A0A0R1UGR5_9LACO</name>